<dbReference type="PROSITE" id="PS51375">
    <property type="entry name" value="PPR"/>
    <property type="match status" value="4"/>
</dbReference>
<dbReference type="Pfam" id="PF01535">
    <property type="entry name" value="PPR"/>
    <property type="match status" value="7"/>
</dbReference>
<feature type="repeat" description="PPR" evidence="2">
    <location>
        <begin position="577"/>
        <end position="611"/>
    </location>
</feature>
<dbReference type="InterPro" id="IPR046960">
    <property type="entry name" value="PPR_At4g14850-like_plant"/>
</dbReference>
<organism evidence="3 4">
    <name type="scientific">Erythroxylum novogranatense</name>
    <dbReference type="NCBI Taxonomy" id="1862640"/>
    <lineage>
        <taxon>Eukaryota</taxon>
        <taxon>Viridiplantae</taxon>
        <taxon>Streptophyta</taxon>
        <taxon>Embryophyta</taxon>
        <taxon>Tracheophyta</taxon>
        <taxon>Spermatophyta</taxon>
        <taxon>Magnoliopsida</taxon>
        <taxon>eudicotyledons</taxon>
        <taxon>Gunneridae</taxon>
        <taxon>Pentapetalae</taxon>
        <taxon>rosids</taxon>
        <taxon>fabids</taxon>
        <taxon>Malpighiales</taxon>
        <taxon>Erythroxylaceae</taxon>
        <taxon>Erythroxylum</taxon>
    </lineage>
</organism>
<comment type="caution">
    <text evidence="3">The sequence shown here is derived from an EMBL/GenBank/DDBJ whole genome shotgun (WGS) entry which is preliminary data.</text>
</comment>
<dbReference type="Proteomes" id="UP001159364">
    <property type="component" value="Linkage Group LG09"/>
</dbReference>
<dbReference type="GO" id="GO:0003723">
    <property type="term" value="F:RNA binding"/>
    <property type="evidence" value="ECO:0007669"/>
    <property type="project" value="InterPro"/>
</dbReference>
<dbReference type="FunFam" id="1.25.40.10:FF:000975">
    <property type="entry name" value="Pentatricopeptide repeat-containing protein"/>
    <property type="match status" value="1"/>
</dbReference>
<dbReference type="FunFam" id="1.25.40.10:FF:000353">
    <property type="entry name" value="Pentatricopeptide repeat-containing protein At4g39530"/>
    <property type="match status" value="1"/>
</dbReference>
<gene>
    <name evidence="3" type="ORF">K2173_018980</name>
</gene>
<feature type="repeat" description="PPR" evidence="2">
    <location>
        <begin position="373"/>
        <end position="407"/>
    </location>
</feature>
<dbReference type="InterPro" id="IPR002885">
    <property type="entry name" value="PPR_rpt"/>
</dbReference>
<dbReference type="PANTHER" id="PTHR47926">
    <property type="entry name" value="PENTATRICOPEPTIDE REPEAT-CONTAINING PROTEIN"/>
    <property type="match status" value="1"/>
</dbReference>
<feature type="repeat" description="PPR" evidence="2">
    <location>
        <begin position="475"/>
        <end position="509"/>
    </location>
</feature>
<accession>A0AAV8SSA2</accession>
<dbReference type="InterPro" id="IPR011990">
    <property type="entry name" value="TPR-like_helical_dom_sf"/>
</dbReference>
<proteinExistence type="predicted"/>
<dbReference type="FunFam" id="1.25.40.10:FF:000640">
    <property type="entry name" value="Tetratricopeptide repeat (TPR)-like superfamily protein"/>
    <property type="match status" value="1"/>
</dbReference>
<evidence type="ECO:0000256" key="2">
    <source>
        <dbReference type="PROSITE-ProRule" id="PRU00708"/>
    </source>
</evidence>
<dbReference type="GO" id="GO:0009451">
    <property type="term" value="P:RNA modification"/>
    <property type="evidence" value="ECO:0007669"/>
    <property type="project" value="InterPro"/>
</dbReference>
<dbReference type="Gene3D" id="1.25.40.10">
    <property type="entry name" value="Tetratricopeptide repeat domain"/>
    <property type="match status" value="7"/>
</dbReference>
<dbReference type="PANTHER" id="PTHR47926:SF481">
    <property type="entry name" value="TETRATRICOPEPTIDE-LIKE HELICAL DOMAIN SUPERFAMILY"/>
    <property type="match status" value="1"/>
</dbReference>
<dbReference type="SUPFAM" id="SSF48452">
    <property type="entry name" value="TPR-like"/>
    <property type="match status" value="1"/>
</dbReference>
<evidence type="ECO:0000256" key="1">
    <source>
        <dbReference type="ARBA" id="ARBA00022737"/>
    </source>
</evidence>
<protein>
    <recommendedName>
        <fullName evidence="5">Pentatricopeptide repeat-containing protein</fullName>
    </recommendedName>
</protein>
<dbReference type="Pfam" id="PF20431">
    <property type="entry name" value="E_motif"/>
    <property type="match status" value="1"/>
</dbReference>
<keyword evidence="4" id="KW-1185">Reference proteome</keyword>
<evidence type="ECO:0000313" key="4">
    <source>
        <dbReference type="Proteomes" id="UP001159364"/>
    </source>
</evidence>
<evidence type="ECO:0008006" key="5">
    <source>
        <dbReference type="Google" id="ProtNLM"/>
    </source>
</evidence>
<feature type="repeat" description="PPR" evidence="2">
    <location>
        <begin position="777"/>
        <end position="811"/>
    </location>
</feature>
<reference evidence="3 4" key="1">
    <citation type="submission" date="2021-09" db="EMBL/GenBank/DDBJ databases">
        <title>Genomic insights and catalytic innovation underlie evolution of tropane alkaloids biosynthesis.</title>
        <authorList>
            <person name="Wang Y.-J."/>
            <person name="Tian T."/>
            <person name="Huang J.-P."/>
            <person name="Huang S.-X."/>
        </authorList>
    </citation>
    <scope>NUCLEOTIDE SEQUENCE [LARGE SCALE GENOMIC DNA]</scope>
    <source>
        <strain evidence="3">KIB-2018</strain>
        <tissue evidence="3">Leaf</tissue>
    </source>
</reference>
<dbReference type="InterPro" id="IPR046848">
    <property type="entry name" value="E_motif"/>
</dbReference>
<keyword evidence="1" id="KW-0677">Repeat</keyword>
<dbReference type="NCBIfam" id="TIGR00756">
    <property type="entry name" value="PPR"/>
    <property type="match status" value="3"/>
</dbReference>
<evidence type="ECO:0000313" key="3">
    <source>
        <dbReference type="EMBL" id="KAJ8755182.1"/>
    </source>
</evidence>
<dbReference type="AlphaFoldDB" id="A0AAV8SSA2"/>
<name>A0AAV8SSA2_9ROSI</name>
<dbReference type="Pfam" id="PF13041">
    <property type="entry name" value="PPR_2"/>
    <property type="match status" value="2"/>
</dbReference>
<sequence length="960" mass="106834">MILGWGIVTPTLKNTFRKPTISYYSTILFQNDPIKHKHRNSLVELLFGVSQFGYSKLKNPSSCNLLLPRISALLCLHFSSFPRMLQSLDEMPQRAEYCPKNNINVLLELLTYSDSRPYIVAVMIAHSLAIKIGTFSHLPIATSLLSYYSRAGNLGSSLALFDETCKKDTIFWNAMLTACIDNHCFQRGLDFFVYLMEEQSGFDSTSLLHVVSALSHLNNLQKGQIIHGFSFKTAMLFLDNKLYNGFIDMYAKLRDLSSSELLFVEMEHRDIVSWNSVMTGCLHNDYPEKTLWYLRELTHSGERVDHTSLSSAIAAATSLSDIGCGEAIHGLAVKVSCENGLQISVSNSLISLYSQFGDVAAAEIVFGSMQYQDVVTWNAIISGFASNGMVLEAFDSLYEMHLFESPKPDSVTMVCIIPLCSELMLLKEGKSVHGYVIRHLLSLDLSVTNSLIDMYMKCNSVGKAELLFSTVPTSDLVSWNTMISGYSKNGHNKEAKILFKELLSSCLHLNLSTLFAILSSCSSHEGLKFGKSIHSWQLKLGFSSNILAVNSLMHMYACCGDLVSAFSLLQMIISTADVACWNTIIVGCTNIFQFQKALETFNLMRRNGSIKPDTVTFVNVISACGNLLLVSEGKAIHALTLKTSDGLDTSVQNALITMYGRYHDVESAKLVFNFCTNRNLCSWNCLISALSQNKNGRETLEQFLHLELKPNEITIVGILSACTQLGILRFGRQIHGYTVRNGFQYNSFISAAFVEMYSSCGRLDIAIKVFRSSPEKATAAWNSMIAAYGYHSNGRKAINLFQEMLKSGIRPTKSTFVSLLSACSHSGLVEEGMCYVDSMLEEYGVEPVTDHHVYIVDMLGRSGKLQKAFSYIKQLQTSPEPGVWGALLSACNYHGDIEMGREVAELLFELDPQNVGYYICLSNMYVFSGRWKEAVELRNVIEDKELKKPTGFSLIDVGIG</sequence>
<dbReference type="EMBL" id="JAIWQS010000009">
    <property type="protein sequence ID" value="KAJ8755182.1"/>
    <property type="molecule type" value="Genomic_DNA"/>
</dbReference>